<comment type="caution">
    <text evidence="4">The sequence shown here is derived from an EMBL/GenBank/DDBJ whole genome shotgun (WGS) entry which is preliminary data.</text>
</comment>
<dbReference type="Pfam" id="PF01478">
    <property type="entry name" value="Peptidase_A24"/>
    <property type="match status" value="1"/>
</dbReference>
<dbReference type="Gene3D" id="1.20.120.1220">
    <property type="match status" value="1"/>
</dbReference>
<evidence type="ECO:0000313" key="4">
    <source>
        <dbReference type="EMBL" id="MFC4831114.1"/>
    </source>
</evidence>
<comment type="similarity">
    <text evidence="1">Belongs to the peptidase A24 family.</text>
</comment>
<keyword evidence="2" id="KW-1133">Transmembrane helix</keyword>
<keyword evidence="2" id="KW-0472">Membrane</keyword>
<keyword evidence="5" id="KW-1185">Reference proteome</keyword>
<evidence type="ECO:0000256" key="1">
    <source>
        <dbReference type="ARBA" id="ARBA00005801"/>
    </source>
</evidence>
<accession>A0ABV9RC09</accession>
<feature type="transmembrane region" description="Helical" evidence="2">
    <location>
        <begin position="6"/>
        <end position="30"/>
    </location>
</feature>
<organism evidence="4 5">
    <name type="scientific">Actinomycetospora chibensis</name>
    <dbReference type="NCBI Taxonomy" id="663606"/>
    <lineage>
        <taxon>Bacteria</taxon>
        <taxon>Bacillati</taxon>
        <taxon>Actinomycetota</taxon>
        <taxon>Actinomycetes</taxon>
        <taxon>Pseudonocardiales</taxon>
        <taxon>Pseudonocardiaceae</taxon>
        <taxon>Actinomycetospora</taxon>
    </lineage>
</organism>
<dbReference type="Proteomes" id="UP001595909">
    <property type="component" value="Unassembled WGS sequence"/>
</dbReference>
<sequence>MGTVPAVVLAVVLGAGSAGTLAGVGVRALLARVRRGALVPVLPCAGTLAALWAAPAGGVAAGLVPTTWLPAWLVLGVLVVAGSATDLVARRLPDAVTLPGAAAALAALVPLGTGHLVAGLLGAVVLGGAFAAVHLAAPGALGAGDVKLAPALGAPLAAASWGGLVAAPVLAAVGVLVLVLAGGARRVPYGPPLLGATWFTLAATVIAR</sequence>
<gene>
    <name evidence="4" type="ORF">ACFPEL_01715</name>
</gene>
<dbReference type="PANTHER" id="PTHR30487">
    <property type="entry name" value="TYPE 4 PREPILIN-LIKE PROTEINS LEADER PEPTIDE-PROCESSING ENZYME"/>
    <property type="match status" value="1"/>
</dbReference>
<name>A0ABV9RC09_9PSEU</name>
<feature type="transmembrane region" description="Helical" evidence="2">
    <location>
        <begin position="123"/>
        <end position="144"/>
    </location>
</feature>
<feature type="transmembrane region" description="Helical" evidence="2">
    <location>
        <begin position="37"/>
        <end position="63"/>
    </location>
</feature>
<dbReference type="RefSeq" id="WP_274187150.1">
    <property type="nucleotide sequence ID" value="NZ_BAABHN010000003.1"/>
</dbReference>
<dbReference type="InterPro" id="IPR050882">
    <property type="entry name" value="Prepilin_peptidase/N-MTase"/>
</dbReference>
<evidence type="ECO:0000256" key="2">
    <source>
        <dbReference type="SAM" id="Phobius"/>
    </source>
</evidence>
<feature type="domain" description="Prepilin type IV endopeptidase peptidase" evidence="3">
    <location>
        <begin position="74"/>
        <end position="174"/>
    </location>
</feature>
<evidence type="ECO:0000259" key="3">
    <source>
        <dbReference type="Pfam" id="PF01478"/>
    </source>
</evidence>
<reference evidence="5" key="1">
    <citation type="journal article" date="2019" name="Int. J. Syst. Evol. Microbiol.">
        <title>The Global Catalogue of Microorganisms (GCM) 10K type strain sequencing project: providing services to taxonomists for standard genome sequencing and annotation.</title>
        <authorList>
            <consortium name="The Broad Institute Genomics Platform"/>
            <consortium name="The Broad Institute Genome Sequencing Center for Infectious Disease"/>
            <person name="Wu L."/>
            <person name="Ma J."/>
        </authorList>
    </citation>
    <scope>NUCLEOTIDE SEQUENCE [LARGE SCALE GENOMIC DNA]</scope>
    <source>
        <strain evidence="5">CCUG 50347</strain>
    </source>
</reference>
<protein>
    <submittedName>
        <fullName evidence="4">Prepilin peptidase</fullName>
        <ecNumber evidence="4">3.4.23.43</ecNumber>
    </submittedName>
</protein>
<feature type="transmembrane region" description="Helical" evidence="2">
    <location>
        <begin position="69"/>
        <end position="89"/>
    </location>
</feature>
<feature type="transmembrane region" description="Helical" evidence="2">
    <location>
        <begin position="189"/>
        <end position="207"/>
    </location>
</feature>
<dbReference type="GO" id="GO:0004190">
    <property type="term" value="F:aspartic-type endopeptidase activity"/>
    <property type="evidence" value="ECO:0007669"/>
    <property type="project" value="UniProtKB-EC"/>
</dbReference>
<keyword evidence="4" id="KW-0378">Hydrolase</keyword>
<dbReference type="InterPro" id="IPR000045">
    <property type="entry name" value="Prepilin_IV_endopep_pep"/>
</dbReference>
<feature type="transmembrane region" description="Helical" evidence="2">
    <location>
        <begin position="156"/>
        <end position="183"/>
    </location>
</feature>
<proteinExistence type="inferred from homology"/>
<dbReference type="EC" id="3.4.23.43" evidence="4"/>
<dbReference type="EMBL" id="JBHSIM010000003">
    <property type="protein sequence ID" value="MFC4831114.1"/>
    <property type="molecule type" value="Genomic_DNA"/>
</dbReference>
<dbReference type="PANTHER" id="PTHR30487:SF0">
    <property type="entry name" value="PREPILIN LEADER PEPTIDASE_N-METHYLTRANSFERASE-RELATED"/>
    <property type="match status" value="1"/>
</dbReference>
<keyword evidence="2" id="KW-0812">Transmembrane</keyword>
<evidence type="ECO:0000313" key="5">
    <source>
        <dbReference type="Proteomes" id="UP001595909"/>
    </source>
</evidence>